<organism evidence="1 2">
    <name type="scientific">Pseudoalteromonas tunicata D2</name>
    <dbReference type="NCBI Taxonomy" id="87626"/>
    <lineage>
        <taxon>Bacteria</taxon>
        <taxon>Pseudomonadati</taxon>
        <taxon>Pseudomonadota</taxon>
        <taxon>Gammaproteobacteria</taxon>
        <taxon>Alteromonadales</taxon>
        <taxon>Pseudoalteromonadaceae</taxon>
        <taxon>Pseudoalteromonas</taxon>
    </lineage>
</organism>
<dbReference type="Proteomes" id="UP000006201">
    <property type="component" value="Unassembled WGS sequence"/>
</dbReference>
<sequence length="43" mass="5050">MRNWHRVNQNQQWHSFVATAASSDQHQPDALINRILLSHALTR</sequence>
<protein>
    <submittedName>
        <fullName evidence="1">Uncharacterized protein</fullName>
    </submittedName>
</protein>
<dbReference type="AlphaFoldDB" id="A4C5D9"/>
<keyword evidence="2" id="KW-1185">Reference proteome</keyword>
<gene>
    <name evidence="1" type="ORF">PTD2_04341</name>
</gene>
<evidence type="ECO:0000313" key="2">
    <source>
        <dbReference type="Proteomes" id="UP000006201"/>
    </source>
</evidence>
<dbReference type="HOGENOM" id="CLU_3238481_0_0_6"/>
<dbReference type="EMBL" id="AAOH01000001">
    <property type="protein sequence ID" value="EAR30771.1"/>
    <property type="molecule type" value="Genomic_DNA"/>
</dbReference>
<reference evidence="1 2" key="1">
    <citation type="submission" date="2006-02" db="EMBL/GenBank/DDBJ databases">
        <authorList>
            <person name="Moran M.A."/>
            <person name="Kjelleberg S."/>
            <person name="Egan S."/>
            <person name="Saunders N."/>
            <person name="Thomas T."/>
            <person name="Ferriera S."/>
            <person name="Johnson J."/>
            <person name="Kravitz S."/>
            <person name="Halpern A."/>
            <person name="Remington K."/>
            <person name="Beeson K."/>
            <person name="Tran B."/>
            <person name="Rogers Y.-H."/>
            <person name="Friedman R."/>
            <person name="Venter J.C."/>
        </authorList>
    </citation>
    <scope>NUCLEOTIDE SEQUENCE [LARGE SCALE GENOMIC DNA]</scope>
    <source>
        <strain evidence="1 2">D2</strain>
    </source>
</reference>
<comment type="caution">
    <text evidence="1">The sequence shown here is derived from an EMBL/GenBank/DDBJ whole genome shotgun (WGS) entry which is preliminary data.</text>
</comment>
<evidence type="ECO:0000313" key="1">
    <source>
        <dbReference type="EMBL" id="EAR30771.1"/>
    </source>
</evidence>
<proteinExistence type="predicted"/>
<accession>A4C5D9</accession>
<name>A4C5D9_9GAMM</name>
<dbReference type="STRING" id="87626.PTD2_04341"/>